<evidence type="ECO:0000256" key="1">
    <source>
        <dbReference type="ARBA" id="ARBA00022729"/>
    </source>
</evidence>
<comment type="caution">
    <text evidence="2">The sequence shown here is derived from an EMBL/GenBank/DDBJ whole genome shotgun (WGS) entry which is preliminary data.</text>
</comment>
<evidence type="ECO:0000313" key="2">
    <source>
        <dbReference type="EMBL" id="RBO99456.1"/>
    </source>
</evidence>
<proteinExistence type="predicted"/>
<dbReference type="PROSITE" id="PS51257">
    <property type="entry name" value="PROKAR_LIPOPROTEIN"/>
    <property type="match status" value="1"/>
</dbReference>
<dbReference type="AlphaFoldDB" id="A0A366EAR4"/>
<reference evidence="2 3" key="1">
    <citation type="submission" date="2018-06" db="EMBL/GenBank/DDBJ databases">
        <title>Genomic Encyclopedia of Type Strains, Phase IV (KMG-IV): sequencing the most valuable type-strain genomes for metagenomic binning, comparative biology and taxonomic classification.</title>
        <authorList>
            <person name="Goeker M."/>
        </authorList>
    </citation>
    <scope>NUCLEOTIDE SEQUENCE [LARGE SCALE GENOMIC DNA]</scope>
    <source>
        <strain evidence="2 3">DSM 15140</strain>
    </source>
</reference>
<organism evidence="2 3">
    <name type="scientific">Paraliobacillus ryukyuensis</name>
    <dbReference type="NCBI Taxonomy" id="200904"/>
    <lineage>
        <taxon>Bacteria</taxon>
        <taxon>Bacillati</taxon>
        <taxon>Bacillota</taxon>
        <taxon>Bacilli</taxon>
        <taxon>Bacillales</taxon>
        <taxon>Bacillaceae</taxon>
        <taxon>Paraliobacillus</taxon>
    </lineage>
</organism>
<name>A0A366EAR4_9BACI</name>
<dbReference type="InterPro" id="IPR012640">
    <property type="entry name" value="Membr_lipoprot_lipid_attach_CS"/>
</dbReference>
<protein>
    <submittedName>
        <fullName evidence="2">Uncharacterized protein</fullName>
    </submittedName>
</protein>
<dbReference type="EMBL" id="QNRI01000004">
    <property type="protein sequence ID" value="RBO99456.1"/>
    <property type="molecule type" value="Genomic_DNA"/>
</dbReference>
<sequence>MKKFICFIVLLIILTGCSNNEKLTGNQAPDFEFSVLHSGQEINEPTPLDKKELIIEHIYWNEEHATTTNDDILNLLLNLENSNIHTLSCRVRSISYKF</sequence>
<dbReference type="Proteomes" id="UP000252254">
    <property type="component" value="Unassembled WGS sequence"/>
</dbReference>
<evidence type="ECO:0000313" key="3">
    <source>
        <dbReference type="Proteomes" id="UP000252254"/>
    </source>
</evidence>
<accession>A0A366EAR4</accession>
<dbReference type="Pfam" id="PF08139">
    <property type="entry name" value="LPAM_1"/>
    <property type="match status" value="1"/>
</dbReference>
<gene>
    <name evidence="2" type="ORF">DES48_104129</name>
</gene>
<dbReference type="RefSeq" id="WP_147232394.1">
    <property type="nucleotide sequence ID" value="NZ_BAABQN010000003.1"/>
</dbReference>
<keyword evidence="3" id="KW-1185">Reference proteome</keyword>
<keyword evidence="1" id="KW-0732">Signal</keyword>